<evidence type="ECO:0000313" key="3">
    <source>
        <dbReference type="Proteomes" id="UP000183832"/>
    </source>
</evidence>
<protein>
    <submittedName>
        <fullName evidence="2">CLUMA_CG005073, isoform A</fullName>
    </submittedName>
</protein>
<evidence type="ECO:0000256" key="1">
    <source>
        <dbReference type="SAM" id="Phobius"/>
    </source>
</evidence>
<name>A0A1J1HTK1_9DIPT</name>
<feature type="transmembrane region" description="Helical" evidence="1">
    <location>
        <begin position="64"/>
        <end position="87"/>
    </location>
</feature>
<keyword evidence="1" id="KW-0812">Transmembrane</keyword>
<keyword evidence="1" id="KW-1133">Transmembrane helix</keyword>
<organism evidence="2 3">
    <name type="scientific">Clunio marinus</name>
    <dbReference type="NCBI Taxonomy" id="568069"/>
    <lineage>
        <taxon>Eukaryota</taxon>
        <taxon>Metazoa</taxon>
        <taxon>Ecdysozoa</taxon>
        <taxon>Arthropoda</taxon>
        <taxon>Hexapoda</taxon>
        <taxon>Insecta</taxon>
        <taxon>Pterygota</taxon>
        <taxon>Neoptera</taxon>
        <taxon>Endopterygota</taxon>
        <taxon>Diptera</taxon>
        <taxon>Nematocera</taxon>
        <taxon>Chironomoidea</taxon>
        <taxon>Chironomidae</taxon>
        <taxon>Clunio</taxon>
    </lineage>
</organism>
<keyword evidence="3" id="KW-1185">Reference proteome</keyword>
<reference evidence="2 3" key="1">
    <citation type="submission" date="2015-04" db="EMBL/GenBank/DDBJ databases">
        <authorList>
            <person name="Syromyatnikov M.Y."/>
            <person name="Popov V.N."/>
        </authorList>
    </citation>
    <scope>NUCLEOTIDE SEQUENCE [LARGE SCALE GENOMIC DNA]</scope>
</reference>
<accession>A0A1J1HTK1</accession>
<sequence>MCFLAKRIQFLDVYEMKKNRNRKKNEHETSYWNFKVHGDLNTMITKTIAHGTEHRADLADFCSLLLILSFSPSLFLLHFKLLLSFMLQ</sequence>
<proteinExistence type="predicted"/>
<keyword evidence="1" id="KW-0472">Membrane</keyword>
<dbReference type="EMBL" id="CVRI01000020">
    <property type="protein sequence ID" value="CRK91400.1"/>
    <property type="molecule type" value="Genomic_DNA"/>
</dbReference>
<dbReference type="Proteomes" id="UP000183832">
    <property type="component" value="Unassembled WGS sequence"/>
</dbReference>
<evidence type="ECO:0000313" key="2">
    <source>
        <dbReference type="EMBL" id="CRK91400.1"/>
    </source>
</evidence>
<dbReference type="AlphaFoldDB" id="A0A1J1HTK1"/>
<gene>
    <name evidence="2" type="ORF">CLUMA_CG005073</name>
</gene>